<feature type="disulfide bond" evidence="13">
    <location>
        <begin position="221"/>
        <end position="236"/>
    </location>
</feature>
<evidence type="ECO:0000256" key="15">
    <source>
        <dbReference type="SAM" id="MobiDB-lite"/>
    </source>
</evidence>
<reference evidence="18" key="1">
    <citation type="submission" date="2020-11" db="EMBL/GenBank/DDBJ databases">
        <authorList>
            <person name="Tran Van P."/>
        </authorList>
    </citation>
    <scope>NUCLEOTIDE SEQUENCE</scope>
</reference>
<evidence type="ECO:0000256" key="2">
    <source>
        <dbReference type="ARBA" id="ARBA00004308"/>
    </source>
</evidence>
<dbReference type="PROSITE" id="PS01209">
    <property type="entry name" value="LDLRA_1"/>
    <property type="match status" value="5"/>
</dbReference>
<dbReference type="GO" id="GO:0012505">
    <property type="term" value="C:endomembrane system"/>
    <property type="evidence" value="ECO:0007669"/>
    <property type="project" value="UniProtKB-SubCell"/>
</dbReference>
<feature type="disulfide bond" evidence="12">
    <location>
        <begin position="880"/>
        <end position="889"/>
    </location>
</feature>
<evidence type="ECO:0000259" key="17">
    <source>
        <dbReference type="PROSITE" id="PS50026"/>
    </source>
</evidence>
<feature type="disulfide bond" evidence="12">
    <location>
        <begin position="898"/>
        <end position="908"/>
    </location>
</feature>
<dbReference type="GO" id="GO:0043235">
    <property type="term" value="C:receptor complex"/>
    <property type="evidence" value="ECO:0007669"/>
    <property type="project" value="TreeGrafter"/>
</dbReference>
<dbReference type="InterPro" id="IPR003645">
    <property type="entry name" value="Fol_N"/>
</dbReference>
<dbReference type="PROSITE" id="PS50068">
    <property type="entry name" value="LDLRA_2"/>
    <property type="match status" value="8"/>
</dbReference>
<dbReference type="PANTHER" id="PTHR22722">
    <property type="entry name" value="LOW-DENSITY LIPOPROTEIN RECEPTOR-RELATED PROTEIN 2-RELATED"/>
    <property type="match status" value="1"/>
</dbReference>
<evidence type="ECO:0000256" key="12">
    <source>
        <dbReference type="PROSITE-ProRule" id="PRU00076"/>
    </source>
</evidence>
<dbReference type="GO" id="GO:0006897">
    <property type="term" value="P:endocytosis"/>
    <property type="evidence" value="ECO:0007669"/>
    <property type="project" value="UniProtKB-KW"/>
</dbReference>
<feature type="domain" description="EGF-like" evidence="17">
    <location>
        <begin position="854"/>
        <end position="890"/>
    </location>
</feature>
<evidence type="ECO:0000256" key="8">
    <source>
        <dbReference type="ARBA" id="ARBA00023136"/>
    </source>
</evidence>
<dbReference type="Pfam" id="PF00058">
    <property type="entry name" value="Ldl_recept_b"/>
    <property type="match status" value="1"/>
</dbReference>
<comment type="caution">
    <text evidence="12">Lacks conserved residue(s) required for the propagation of feature annotation.</text>
</comment>
<feature type="disulfide bond" evidence="13">
    <location>
        <begin position="248"/>
        <end position="266"/>
    </location>
</feature>
<feature type="transmembrane region" description="Helical" evidence="16">
    <location>
        <begin position="950"/>
        <end position="973"/>
    </location>
</feature>
<feature type="disulfide bond" evidence="13">
    <location>
        <begin position="343"/>
        <end position="358"/>
    </location>
</feature>
<feature type="domain" description="EGF-like" evidence="17">
    <location>
        <begin position="894"/>
        <end position="932"/>
    </location>
</feature>
<evidence type="ECO:0000256" key="14">
    <source>
        <dbReference type="PROSITE-ProRule" id="PRU00461"/>
    </source>
</evidence>
<dbReference type="PROSITE" id="PS50026">
    <property type="entry name" value="EGF_3"/>
    <property type="match status" value="3"/>
</dbReference>
<accession>A0A7R8X8E7</accession>
<feature type="disulfide bond" evidence="13">
    <location>
        <begin position="289"/>
        <end position="307"/>
    </location>
</feature>
<dbReference type="FunFam" id="4.10.400.10:FF:000045">
    <property type="entry name" value="Low-density lipoprotein receptor-related protein 2"/>
    <property type="match status" value="1"/>
</dbReference>
<evidence type="ECO:0000256" key="6">
    <source>
        <dbReference type="ARBA" id="ARBA00022737"/>
    </source>
</evidence>
<feature type="disulfide bond" evidence="13">
    <location>
        <begin position="241"/>
        <end position="253"/>
    </location>
</feature>
<keyword evidence="8 16" id="KW-0472">Membrane</keyword>
<feature type="compositionally biased region" description="Polar residues" evidence="15">
    <location>
        <begin position="1062"/>
        <end position="1075"/>
    </location>
</feature>
<feature type="repeat" description="LDL-receptor class B" evidence="14">
    <location>
        <begin position="519"/>
        <end position="565"/>
    </location>
</feature>
<keyword evidence="3 12" id="KW-0245">EGF-like domain</keyword>
<dbReference type="InterPro" id="IPR000033">
    <property type="entry name" value="LDLR_classB_rpt"/>
</dbReference>
<keyword evidence="5 16" id="KW-0812">Transmembrane</keyword>
<dbReference type="Proteomes" id="UP000677054">
    <property type="component" value="Unassembled WGS sequence"/>
</dbReference>
<sequence length="1075" mass="119803">MDRWDDCGDGSDEPEECAQVVCAPGQYQCGNNHHCIHSAQICDGKMDCEDGSDEKRCEEYTCLRSQFKCPGKKSKCIPLSERCDGEAQCPGMEDEEDCGRLHDCADASDESDCLPRHSLEHFMYAPRTFIHLKSWCIPPAWKCDADKDCGDGSDEDDCEPKSCASDEHQCDSLRCIPRSLMCDGVFNCEDLSDELNCNVTCQETEFKCASGQQCILKEWRCDGEMDCADESDEENCPGKNCSGIGHDCRDGRCIPFAWRCDGRWDCHDNSDELPKLCAKIPCPFNRFRCKDHKCILISYVCNGERDCDDGSDETPMVCKELGLCGHGMLTCKNGRCIQEKQKCDHLDDCGDNSDEDDCDFGPCSFGACSQVCKVNREKQDHTCSCVLGYIKVGDECIATGPEAFLFLLGDNMLFTMSSHKRREGSLNITLIPGTSRHRSHHMDILYHNNGQSLIYWSDTENIYRREAPTVNGDGLLNRQTRNPGGFKGVNGTREHQSRDEAVVRTSGRPQGLSVEWITGKVYWVDSLEKVIRVSDLNGNNIVTLINTSLGYSQDLPQDIVVDPHSGWMFWTNQGLMAAIGRARLNGNDSKTLVSEDLLWPSNLAIDYPAGRLYWTDSRKETVETVMFDGKNRQIFKIGIPGQLFIYPSLVIGLILNCIMFSLPKGCALDVFEDKLYITSCVNHSVYSLHKFGKNNTLVPLTAGRIPVHDIVITQMYKQRLNLTENPCENNPCPRGALCLLDHVNERGYSCHCSDGAPATLDRNQLQCGLSENSLSCGLDCNAGKCILQDGIPKCQCPSGIKGPTCLLCDGFKCLNSGTCHLNQNGTPSCKCPSGFTGVQCMPGFHGRYCEETISDDPCINFCENGGVCSFEKNKPPQCWCLKGWTGNQCKIQLGMRACSNYCHNNGKCHLNQDLTMEPVCECPLNYYGKRCDKYINPAVENGEDSVTPVAVIWSFVAGICLLVLLIAAVMFYIKKQRKPFMHIRMEDGNNLEINNPIYLQGDDEEVEDGDTEPSFSVESHRLGTFSNPVYDSVYCDGEESGNPEKEEKRGLLQSKDELKVEFSNQRTNNTTDSLA</sequence>
<evidence type="ECO:0000256" key="11">
    <source>
        <dbReference type="ARBA" id="ARBA00023180"/>
    </source>
</evidence>
<name>A0A7R8X8E7_9CRUS</name>
<dbReference type="PANTHER" id="PTHR22722:SF12">
    <property type="entry name" value="EGF-LIKE DOMAIN-CONTAINING PROTEIN"/>
    <property type="match status" value="1"/>
</dbReference>
<feature type="disulfide bond" evidence="12">
    <location>
        <begin position="922"/>
        <end position="931"/>
    </location>
</feature>
<keyword evidence="19" id="KW-1185">Reference proteome</keyword>
<dbReference type="Gene3D" id="4.10.400.10">
    <property type="entry name" value="Low-density Lipoprotein Receptor"/>
    <property type="match status" value="7"/>
</dbReference>
<dbReference type="CDD" id="cd00112">
    <property type="entry name" value="LDLa"/>
    <property type="match status" value="8"/>
</dbReference>
<keyword evidence="11" id="KW-0325">Glycoprotein</keyword>
<feature type="disulfide bond" evidence="13">
    <location>
        <begin position="42"/>
        <end position="57"/>
    </location>
</feature>
<dbReference type="AlphaFoldDB" id="A0A7R8X8E7"/>
<feature type="disulfide bond" evidence="13">
    <location>
        <begin position="331"/>
        <end position="349"/>
    </location>
</feature>
<dbReference type="Gene3D" id="2.120.10.30">
    <property type="entry name" value="TolB, C-terminal domain"/>
    <property type="match status" value="1"/>
</dbReference>
<keyword evidence="9 12" id="KW-1015">Disulfide bond</keyword>
<feature type="disulfide bond" evidence="13">
    <location>
        <begin position="143"/>
        <end position="158"/>
    </location>
</feature>
<evidence type="ECO:0000256" key="9">
    <source>
        <dbReference type="ARBA" id="ARBA00023157"/>
    </source>
</evidence>
<dbReference type="InterPro" id="IPR036055">
    <property type="entry name" value="LDL_receptor-like_sf"/>
</dbReference>
<keyword evidence="4" id="KW-0254">Endocytosis</keyword>
<evidence type="ECO:0000256" key="5">
    <source>
        <dbReference type="ARBA" id="ARBA00022692"/>
    </source>
</evidence>
<evidence type="ECO:0000256" key="10">
    <source>
        <dbReference type="ARBA" id="ARBA00023170"/>
    </source>
</evidence>
<dbReference type="Pfam" id="PF00057">
    <property type="entry name" value="Ldl_recept_a"/>
    <property type="match status" value="8"/>
</dbReference>
<dbReference type="SMART" id="SM00192">
    <property type="entry name" value="LDLa"/>
    <property type="match status" value="8"/>
</dbReference>
<comment type="subcellular location">
    <subcellularLocation>
        <location evidence="2">Endomembrane system</location>
    </subcellularLocation>
    <subcellularLocation>
        <location evidence="1">Membrane</location>
        <topology evidence="1">Single-pass membrane protein</topology>
    </subcellularLocation>
</comment>
<dbReference type="InterPro" id="IPR023415">
    <property type="entry name" value="LDLR_class-A_CS"/>
</dbReference>
<evidence type="ECO:0000256" key="1">
    <source>
        <dbReference type="ARBA" id="ARBA00004167"/>
    </source>
</evidence>
<feature type="disulfide bond" evidence="13">
    <location>
        <begin position="170"/>
        <end position="188"/>
    </location>
</feature>
<dbReference type="SMART" id="SM00181">
    <property type="entry name" value="EGF"/>
    <property type="match status" value="7"/>
</dbReference>
<dbReference type="SUPFAM" id="SSF63825">
    <property type="entry name" value="YWTD domain"/>
    <property type="match status" value="1"/>
</dbReference>
<dbReference type="InterPro" id="IPR011042">
    <property type="entry name" value="6-blade_b-propeller_TolB-like"/>
</dbReference>
<evidence type="ECO:0000256" key="16">
    <source>
        <dbReference type="SAM" id="Phobius"/>
    </source>
</evidence>
<dbReference type="InterPro" id="IPR002172">
    <property type="entry name" value="LDrepeatLR_classA_rpt"/>
</dbReference>
<feature type="disulfide bond" evidence="13">
    <location>
        <begin position="182"/>
        <end position="197"/>
    </location>
</feature>
<dbReference type="Pfam" id="PF00008">
    <property type="entry name" value="EGF"/>
    <property type="match status" value="1"/>
</dbReference>
<dbReference type="SMART" id="SM00274">
    <property type="entry name" value="FOLN"/>
    <property type="match status" value="2"/>
</dbReference>
<feature type="disulfide bond" evidence="13">
    <location>
        <begin position="83"/>
        <end position="98"/>
    </location>
</feature>
<protein>
    <recommendedName>
        <fullName evidence="17">EGF-like domain-containing protein</fullName>
    </recommendedName>
</protein>
<feature type="domain" description="EGF-like" evidence="17">
    <location>
        <begin position="806"/>
        <end position="841"/>
    </location>
</feature>
<dbReference type="PRINTS" id="PR00261">
    <property type="entry name" value="LDLRECEPTOR"/>
</dbReference>
<keyword evidence="7 16" id="KW-1133">Transmembrane helix</keyword>
<dbReference type="Gene3D" id="4.10.1220.10">
    <property type="entry name" value="EGF-type module"/>
    <property type="match status" value="1"/>
</dbReference>
<feature type="disulfide bond" evidence="12">
    <location>
        <begin position="858"/>
        <end position="868"/>
    </location>
</feature>
<dbReference type="GO" id="GO:0005041">
    <property type="term" value="F:low-density lipoprotein particle receptor activity"/>
    <property type="evidence" value="ECO:0007669"/>
    <property type="project" value="TreeGrafter"/>
</dbReference>
<evidence type="ECO:0000256" key="7">
    <source>
        <dbReference type="ARBA" id="ARBA00022989"/>
    </source>
</evidence>
<dbReference type="GO" id="GO:0005886">
    <property type="term" value="C:plasma membrane"/>
    <property type="evidence" value="ECO:0007669"/>
    <property type="project" value="TreeGrafter"/>
</dbReference>
<feature type="compositionally biased region" description="Basic and acidic residues" evidence="15">
    <location>
        <begin position="1042"/>
        <end position="1060"/>
    </location>
</feature>
<dbReference type="SUPFAM" id="SSF57424">
    <property type="entry name" value="LDL receptor-like module"/>
    <property type="match status" value="8"/>
</dbReference>
<feature type="disulfide bond" evidence="13">
    <location>
        <begin position="324"/>
        <end position="336"/>
    </location>
</feature>
<evidence type="ECO:0000313" key="19">
    <source>
        <dbReference type="Proteomes" id="UP000677054"/>
    </source>
</evidence>
<evidence type="ECO:0000256" key="3">
    <source>
        <dbReference type="ARBA" id="ARBA00022536"/>
    </source>
</evidence>
<proteinExistence type="predicted"/>
<dbReference type="SMART" id="SM00135">
    <property type="entry name" value="LY"/>
    <property type="match status" value="3"/>
</dbReference>
<feature type="disulfide bond" evidence="12">
    <location>
        <begin position="831"/>
        <end position="840"/>
    </location>
</feature>
<dbReference type="PROSITE" id="PS01186">
    <property type="entry name" value="EGF_2"/>
    <property type="match status" value="2"/>
</dbReference>
<dbReference type="SUPFAM" id="SSF57196">
    <property type="entry name" value="EGF/Laminin"/>
    <property type="match status" value="2"/>
</dbReference>
<keyword evidence="6" id="KW-0677">Repeat</keyword>
<gene>
    <name evidence="18" type="ORF">DSTB1V02_LOCUS2479</name>
</gene>
<feature type="disulfide bond" evidence="13">
    <location>
        <begin position="282"/>
        <end position="294"/>
    </location>
</feature>
<evidence type="ECO:0000256" key="13">
    <source>
        <dbReference type="PROSITE-ProRule" id="PRU00124"/>
    </source>
</evidence>
<evidence type="ECO:0000256" key="4">
    <source>
        <dbReference type="ARBA" id="ARBA00022583"/>
    </source>
</evidence>
<feature type="region of interest" description="Disordered" evidence="15">
    <location>
        <begin position="473"/>
        <end position="497"/>
    </location>
</feature>
<dbReference type="EMBL" id="CAJPEV010000278">
    <property type="protein sequence ID" value="CAG0883348.1"/>
    <property type="molecule type" value="Genomic_DNA"/>
</dbReference>
<dbReference type="EMBL" id="LR899795">
    <property type="protein sequence ID" value="CAD7242514.1"/>
    <property type="molecule type" value="Genomic_DNA"/>
</dbReference>
<keyword evidence="10" id="KW-0675">Receptor</keyword>
<dbReference type="InterPro" id="IPR051221">
    <property type="entry name" value="LDLR-related"/>
</dbReference>
<feature type="region of interest" description="Disordered" evidence="15">
    <location>
        <begin position="1033"/>
        <end position="1075"/>
    </location>
</feature>
<dbReference type="PROSITE" id="PS00022">
    <property type="entry name" value="EGF_1"/>
    <property type="match status" value="3"/>
</dbReference>
<feature type="disulfide bond" evidence="13">
    <location>
        <begin position="163"/>
        <end position="175"/>
    </location>
</feature>
<dbReference type="OrthoDB" id="21182at2759"/>
<organism evidence="18">
    <name type="scientific">Darwinula stevensoni</name>
    <dbReference type="NCBI Taxonomy" id="69355"/>
    <lineage>
        <taxon>Eukaryota</taxon>
        <taxon>Metazoa</taxon>
        <taxon>Ecdysozoa</taxon>
        <taxon>Arthropoda</taxon>
        <taxon>Crustacea</taxon>
        <taxon>Oligostraca</taxon>
        <taxon>Ostracoda</taxon>
        <taxon>Podocopa</taxon>
        <taxon>Podocopida</taxon>
        <taxon>Darwinulocopina</taxon>
        <taxon>Darwinuloidea</taxon>
        <taxon>Darwinulidae</taxon>
        <taxon>Darwinula</taxon>
    </lineage>
</organism>
<dbReference type="InterPro" id="IPR000742">
    <property type="entry name" value="EGF"/>
</dbReference>
<evidence type="ECO:0000313" key="18">
    <source>
        <dbReference type="EMBL" id="CAD7242514.1"/>
    </source>
</evidence>
<feature type="repeat" description="LDL-receptor class B" evidence="14">
    <location>
        <begin position="566"/>
        <end position="609"/>
    </location>
</feature>
<dbReference type="PROSITE" id="PS51120">
    <property type="entry name" value="LDLRB"/>
    <property type="match status" value="2"/>
</dbReference>
<dbReference type="Gene3D" id="2.10.25.10">
    <property type="entry name" value="Laminin"/>
    <property type="match status" value="3"/>
</dbReference>